<proteinExistence type="predicted"/>
<feature type="region of interest" description="Disordered" evidence="1">
    <location>
        <begin position="1"/>
        <end position="26"/>
    </location>
</feature>
<organism evidence="2 3">
    <name type="scientific">Eumeta variegata</name>
    <name type="common">Bagworm moth</name>
    <name type="synonym">Eumeta japonica</name>
    <dbReference type="NCBI Taxonomy" id="151549"/>
    <lineage>
        <taxon>Eukaryota</taxon>
        <taxon>Metazoa</taxon>
        <taxon>Ecdysozoa</taxon>
        <taxon>Arthropoda</taxon>
        <taxon>Hexapoda</taxon>
        <taxon>Insecta</taxon>
        <taxon>Pterygota</taxon>
        <taxon>Neoptera</taxon>
        <taxon>Endopterygota</taxon>
        <taxon>Lepidoptera</taxon>
        <taxon>Glossata</taxon>
        <taxon>Ditrysia</taxon>
        <taxon>Tineoidea</taxon>
        <taxon>Psychidae</taxon>
        <taxon>Oiketicinae</taxon>
        <taxon>Eumeta</taxon>
    </lineage>
</organism>
<evidence type="ECO:0000256" key="1">
    <source>
        <dbReference type="SAM" id="MobiDB-lite"/>
    </source>
</evidence>
<evidence type="ECO:0000313" key="3">
    <source>
        <dbReference type="Proteomes" id="UP000299102"/>
    </source>
</evidence>
<feature type="region of interest" description="Disordered" evidence="1">
    <location>
        <begin position="76"/>
        <end position="95"/>
    </location>
</feature>
<comment type="caution">
    <text evidence="2">The sequence shown here is derived from an EMBL/GenBank/DDBJ whole genome shotgun (WGS) entry which is preliminary data.</text>
</comment>
<name>A0A4C1YBF9_EUMVA</name>
<reference evidence="2 3" key="1">
    <citation type="journal article" date="2019" name="Commun. Biol.">
        <title>The bagworm genome reveals a unique fibroin gene that provides high tensile strength.</title>
        <authorList>
            <person name="Kono N."/>
            <person name="Nakamura H."/>
            <person name="Ohtoshi R."/>
            <person name="Tomita M."/>
            <person name="Numata K."/>
            <person name="Arakawa K."/>
        </authorList>
    </citation>
    <scope>NUCLEOTIDE SEQUENCE [LARGE SCALE GENOMIC DNA]</scope>
</reference>
<keyword evidence="3" id="KW-1185">Reference proteome</keyword>
<gene>
    <name evidence="2" type="ORF">EVAR_56330_1</name>
</gene>
<evidence type="ECO:0000313" key="2">
    <source>
        <dbReference type="EMBL" id="GBP73651.1"/>
    </source>
</evidence>
<accession>A0A4C1YBF9</accession>
<dbReference type="Proteomes" id="UP000299102">
    <property type="component" value="Unassembled WGS sequence"/>
</dbReference>
<dbReference type="AlphaFoldDB" id="A0A4C1YBF9"/>
<dbReference type="EMBL" id="BGZK01001181">
    <property type="protein sequence ID" value="GBP73651.1"/>
    <property type="molecule type" value="Genomic_DNA"/>
</dbReference>
<protein>
    <submittedName>
        <fullName evidence="2">Uncharacterized protein</fullName>
    </submittedName>
</protein>
<sequence>MRHAPCGSGPRSAQQEIDAAGRSEPRYDACAGRERATARARSLNRSVTVRRGAAGRGSARGAGTIFVWRPRLEKGPVTSRSSAAMMPSTPRHAPAVSCQNIVASSSRSTLF</sequence>
<dbReference type="OrthoDB" id="10515541at2759"/>